<dbReference type="AlphaFoldDB" id="A0AAW1T6D4"/>
<protein>
    <submittedName>
        <fullName evidence="2">Uncharacterized protein</fullName>
    </submittedName>
</protein>
<evidence type="ECO:0000313" key="3">
    <source>
        <dbReference type="Proteomes" id="UP001485043"/>
    </source>
</evidence>
<gene>
    <name evidence="2" type="ORF">WJX84_006144</name>
</gene>
<proteinExistence type="predicted"/>
<dbReference type="EMBL" id="JALJOV010000383">
    <property type="protein sequence ID" value="KAK9864182.1"/>
    <property type="molecule type" value="Genomic_DNA"/>
</dbReference>
<sequence length="105" mass="10921">MLRAKLNPATAKQESTAPAAQAEAAAQSGEVFPVHQPSLRGQIGPPTGSKTSSGGAMHVPPATSQLLRLACSTSTPAENQAHSMQLLRDAPCSAAWQLWQGNAEY</sequence>
<dbReference type="Proteomes" id="UP001485043">
    <property type="component" value="Unassembled WGS sequence"/>
</dbReference>
<comment type="caution">
    <text evidence="2">The sequence shown here is derived from an EMBL/GenBank/DDBJ whole genome shotgun (WGS) entry which is preliminary data.</text>
</comment>
<feature type="region of interest" description="Disordered" evidence="1">
    <location>
        <begin position="1"/>
        <end position="61"/>
    </location>
</feature>
<organism evidence="2 3">
    <name type="scientific">Apatococcus fuscideae</name>
    <dbReference type="NCBI Taxonomy" id="2026836"/>
    <lineage>
        <taxon>Eukaryota</taxon>
        <taxon>Viridiplantae</taxon>
        <taxon>Chlorophyta</taxon>
        <taxon>core chlorophytes</taxon>
        <taxon>Trebouxiophyceae</taxon>
        <taxon>Chlorellales</taxon>
        <taxon>Chlorellaceae</taxon>
        <taxon>Apatococcus</taxon>
    </lineage>
</organism>
<accession>A0AAW1T6D4</accession>
<keyword evidence="3" id="KW-1185">Reference proteome</keyword>
<evidence type="ECO:0000313" key="2">
    <source>
        <dbReference type="EMBL" id="KAK9864182.1"/>
    </source>
</evidence>
<evidence type="ECO:0000256" key="1">
    <source>
        <dbReference type="SAM" id="MobiDB-lite"/>
    </source>
</evidence>
<feature type="compositionally biased region" description="Low complexity" evidence="1">
    <location>
        <begin position="17"/>
        <end position="27"/>
    </location>
</feature>
<name>A0AAW1T6D4_9CHLO</name>
<feature type="compositionally biased region" description="Low complexity" evidence="1">
    <location>
        <begin position="44"/>
        <end position="55"/>
    </location>
</feature>
<reference evidence="2 3" key="1">
    <citation type="journal article" date="2024" name="Nat. Commun.">
        <title>Phylogenomics reveals the evolutionary origins of lichenization in chlorophyte algae.</title>
        <authorList>
            <person name="Puginier C."/>
            <person name="Libourel C."/>
            <person name="Otte J."/>
            <person name="Skaloud P."/>
            <person name="Haon M."/>
            <person name="Grisel S."/>
            <person name="Petersen M."/>
            <person name="Berrin J.G."/>
            <person name="Delaux P.M."/>
            <person name="Dal Grande F."/>
            <person name="Keller J."/>
        </authorList>
    </citation>
    <scope>NUCLEOTIDE SEQUENCE [LARGE SCALE GENOMIC DNA]</scope>
    <source>
        <strain evidence="2 3">SAG 2523</strain>
    </source>
</reference>